<dbReference type="AlphaFoldDB" id="A0A067SAR1"/>
<gene>
    <name evidence="2" type="ORF">GALMADRAFT_149207</name>
</gene>
<keyword evidence="3" id="KW-1185">Reference proteome</keyword>
<accession>A0A067SAR1</accession>
<dbReference type="HOGENOM" id="CLU_721694_0_0_1"/>
<organism evidence="2 3">
    <name type="scientific">Galerina marginata (strain CBS 339.88)</name>
    <dbReference type="NCBI Taxonomy" id="685588"/>
    <lineage>
        <taxon>Eukaryota</taxon>
        <taxon>Fungi</taxon>
        <taxon>Dikarya</taxon>
        <taxon>Basidiomycota</taxon>
        <taxon>Agaricomycotina</taxon>
        <taxon>Agaricomycetes</taxon>
        <taxon>Agaricomycetidae</taxon>
        <taxon>Agaricales</taxon>
        <taxon>Agaricineae</taxon>
        <taxon>Strophariaceae</taxon>
        <taxon>Galerina</taxon>
    </lineage>
</organism>
<feature type="compositionally biased region" description="Low complexity" evidence="1">
    <location>
        <begin position="67"/>
        <end position="77"/>
    </location>
</feature>
<feature type="region of interest" description="Disordered" evidence="1">
    <location>
        <begin position="327"/>
        <end position="383"/>
    </location>
</feature>
<evidence type="ECO:0000313" key="2">
    <source>
        <dbReference type="EMBL" id="KDR64879.1"/>
    </source>
</evidence>
<reference evidence="3" key="1">
    <citation type="journal article" date="2014" name="Proc. Natl. Acad. Sci. U.S.A.">
        <title>Extensive sampling of basidiomycete genomes demonstrates inadequacy of the white-rot/brown-rot paradigm for wood decay fungi.</title>
        <authorList>
            <person name="Riley R."/>
            <person name="Salamov A.A."/>
            <person name="Brown D.W."/>
            <person name="Nagy L.G."/>
            <person name="Floudas D."/>
            <person name="Held B.W."/>
            <person name="Levasseur A."/>
            <person name="Lombard V."/>
            <person name="Morin E."/>
            <person name="Otillar R."/>
            <person name="Lindquist E.A."/>
            <person name="Sun H."/>
            <person name="LaButti K.M."/>
            <person name="Schmutz J."/>
            <person name="Jabbour D."/>
            <person name="Luo H."/>
            <person name="Baker S.E."/>
            <person name="Pisabarro A.G."/>
            <person name="Walton J.D."/>
            <person name="Blanchette R.A."/>
            <person name="Henrissat B."/>
            <person name="Martin F."/>
            <person name="Cullen D."/>
            <person name="Hibbett D.S."/>
            <person name="Grigoriev I.V."/>
        </authorList>
    </citation>
    <scope>NUCLEOTIDE SEQUENCE [LARGE SCALE GENOMIC DNA]</scope>
    <source>
        <strain evidence="3">CBS 339.88</strain>
    </source>
</reference>
<feature type="compositionally biased region" description="Basic residues" evidence="1">
    <location>
        <begin position="344"/>
        <end position="356"/>
    </location>
</feature>
<evidence type="ECO:0000313" key="3">
    <source>
        <dbReference type="Proteomes" id="UP000027222"/>
    </source>
</evidence>
<feature type="region of interest" description="Disordered" evidence="1">
    <location>
        <begin position="31"/>
        <end position="158"/>
    </location>
</feature>
<dbReference type="Proteomes" id="UP000027222">
    <property type="component" value="Unassembled WGS sequence"/>
</dbReference>
<proteinExistence type="predicted"/>
<sequence>MSRLSLVLCLETRVVRFGRHSNLLARVIRDLPRPPHPPPPPHSLLVGYHPEATTFPRHDIPSPHRAPPATSSTEAATSPPPSFFGCFETATSTTSRPLRRHFEATPEPVSSRRAATAVSNARHVEARPALPLRPQQLANIPSPATAAPKPPGRPHLDSSAVGFERACQLCLPPPWRHDSQADHILAVQATPRPSPWGLNCPHHNSPHLSSPRLAPSFVTSRRVSSCCLGSPLSSPPILPAAPIRSDLTPPDNLQPPDHALVFVLPPNSLARVDGGAGGRVPSFVASLPPLCMLPTWRSDLAWDFAHLTSPYLAELLMSCLHHLTPHTPHRTKPCPTHASNRSRVAARGHTSSRRCHAPSPPFSTRRPCHPTSPPPSHVILMPH</sequence>
<dbReference type="EMBL" id="KL142703">
    <property type="protein sequence ID" value="KDR64879.1"/>
    <property type="molecule type" value="Genomic_DNA"/>
</dbReference>
<evidence type="ECO:0000256" key="1">
    <source>
        <dbReference type="SAM" id="MobiDB-lite"/>
    </source>
</evidence>
<protein>
    <submittedName>
        <fullName evidence="2">Uncharacterized protein</fullName>
    </submittedName>
</protein>
<name>A0A067SAR1_GALM3</name>